<dbReference type="EMBL" id="JAUCGQ010000004">
    <property type="protein sequence ID" value="MDM7856628.1"/>
    <property type="molecule type" value="Genomic_DNA"/>
</dbReference>
<dbReference type="Gene3D" id="3.30.2320.10">
    <property type="entry name" value="hypothetical protein PF0899 domain"/>
    <property type="match status" value="1"/>
</dbReference>
<accession>A0ABT7SKB2</accession>
<dbReference type="NCBIfam" id="TIGR01554">
    <property type="entry name" value="major_cap_HK97"/>
    <property type="match status" value="1"/>
</dbReference>
<evidence type="ECO:0000313" key="5">
    <source>
        <dbReference type="Proteomes" id="UP001529338"/>
    </source>
</evidence>
<organism evidence="4 5">
    <name type="scientific">Cellulomonas alba</name>
    <dbReference type="NCBI Taxonomy" id="3053467"/>
    <lineage>
        <taxon>Bacteria</taxon>
        <taxon>Bacillati</taxon>
        <taxon>Actinomycetota</taxon>
        <taxon>Actinomycetes</taxon>
        <taxon>Micrococcales</taxon>
        <taxon>Cellulomonadaceae</taxon>
        <taxon>Cellulomonas</taxon>
    </lineage>
</organism>
<dbReference type="Proteomes" id="UP001529338">
    <property type="component" value="Unassembled WGS sequence"/>
</dbReference>
<reference evidence="4 5" key="1">
    <citation type="submission" date="2023-06" db="EMBL/GenBank/DDBJ databases">
        <title>Cellulomonas sp. MW4 Whole genome sequence.</title>
        <authorList>
            <person name="Park S."/>
        </authorList>
    </citation>
    <scope>NUCLEOTIDE SEQUENCE [LARGE SCALE GENOMIC DNA]</scope>
    <source>
        <strain evidence="4 5">MW4</strain>
    </source>
</reference>
<gene>
    <name evidence="4" type="ORF">QRT04_16940</name>
</gene>
<keyword evidence="5" id="KW-1185">Reference proteome</keyword>
<evidence type="ECO:0000313" key="4">
    <source>
        <dbReference type="EMBL" id="MDM7856628.1"/>
    </source>
</evidence>
<evidence type="ECO:0000256" key="2">
    <source>
        <dbReference type="SAM" id="MobiDB-lite"/>
    </source>
</evidence>
<sequence length="431" mass="46616">MPTFIEQLEERRADIARRLKSIATHAEATNDGNFTDEELAQVNELKGEYLTLGAEVDRYKSLAATKAEVDKFMAGSDSNPRTGTGAAKAASRASRAPTPLGRDIARALFGPKAQGDYNPSGLLSQRHTGRRFTDADGYDHLPKASALNVKAGLTSVPTLRTTDDRSVFLLPENGARIVPLLSQVDMTSGADYSFWAQTGRDDMAAQFVPPKQPKASTEFEYAKTVDHVRTVAVLSDPIPLQDLQDVPDLRDDVGGELARRVIRRIDWAVINGDDAATTDDQFDGVLNVEGVQDVAYATDALTTLRKALTVLQNDAFTPTAYAVNPTDWEAVELLRDTQGRLLYASSFAVGVQPMLFGVPVVIADVVPAGTAILADWRAGVLAERGQMDVSWSDGGDLFETNTVRFRSETRIGFNITQPTAFVVAHLTGTGG</sequence>
<feature type="compositionally biased region" description="Low complexity" evidence="2">
    <location>
        <begin position="81"/>
        <end position="97"/>
    </location>
</feature>
<dbReference type="InterPro" id="IPR024455">
    <property type="entry name" value="Phage_capsid"/>
</dbReference>
<comment type="subcellular location">
    <subcellularLocation>
        <location evidence="1">Virion</location>
    </subcellularLocation>
</comment>
<dbReference type="SUPFAM" id="SSF56563">
    <property type="entry name" value="Major capsid protein gp5"/>
    <property type="match status" value="1"/>
</dbReference>
<dbReference type="Gene3D" id="3.30.2400.10">
    <property type="entry name" value="Major capsid protein gp5"/>
    <property type="match status" value="1"/>
</dbReference>
<evidence type="ECO:0000256" key="1">
    <source>
        <dbReference type="ARBA" id="ARBA00004328"/>
    </source>
</evidence>
<name>A0ABT7SKB2_9CELL</name>
<dbReference type="InterPro" id="IPR054612">
    <property type="entry name" value="Phage_capsid-like_C"/>
</dbReference>
<proteinExistence type="predicted"/>
<dbReference type="Pfam" id="PF05065">
    <property type="entry name" value="Phage_capsid"/>
    <property type="match status" value="1"/>
</dbReference>
<evidence type="ECO:0000259" key="3">
    <source>
        <dbReference type="Pfam" id="PF05065"/>
    </source>
</evidence>
<comment type="caution">
    <text evidence="4">The sequence shown here is derived from an EMBL/GenBank/DDBJ whole genome shotgun (WGS) entry which is preliminary data.</text>
</comment>
<feature type="region of interest" description="Disordered" evidence="2">
    <location>
        <begin position="74"/>
        <end position="97"/>
    </location>
</feature>
<protein>
    <submittedName>
        <fullName evidence="4">Phage major capsid protein</fullName>
    </submittedName>
</protein>
<feature type="domain" description="Phage capsid-like C-terminal" evidence="3">
    <location>
        <begin position="167"/>
        <end position="424"/>
    </location>
</feature>
<dbReference type="RefSeq" id="WP_289456897.1">
    <property type="nucleotide sequence ID" value="NZ_JAUCGQ010000004.1"/>
</dbReference>